<proteinExistence type="predicted"/>
<organism evidence="1 2">
    <name type="scientific">Symbiodinium necroappetens</name>
    <dbReference type="NCBI Taxonomy" id="1628268"/>
    <lineage>
        <taxon>Eukaryota</taxon>
        <taxon>Sar</taxon>
        <taxon>Alveolata</taxon>
        <taxon>Dinophyceae</taxon>
        <taxon>Suessiales</taxon>
        <taxon>Symbiodiniaceae</taxon>
        <taxon>Symbiodinium</taxon>
    </lineage>
</organism>
<feature type="non-terminal residue" evidence="1">
    <location>
        <position position="1"/>
    </location>
</feature>
<dbReference type="AlphaFoldDB" id="A0A812TR98"/>
<dbReference type="Proteomes" id="UP000601435">
    <property type="component" value="Unassembled WGS sequence"/>
</dbReference>
<gene>
    <name evidence="1" type="ORF">SNEC2469_LOCUS15380</name>
</gene>
<evidence type="ECO:0000313" key="1">
    <source>
        <dbReference type="EMBL" id="CAE7534684.1"/>
    </source>
</evidence>
<evidence type="ECO:0000313" key="2">
    <source>
        <dbReference type="Proteomes" id="UP000601435"/>
    </source>
</evidence>
<dbReference type="EMBL" id="CAJNJA010024932">
    <property type="protein sequence ID" value="CAE7534684.1"/>
    <property type="molecule type" value="Genomic_DNA"/>
</dbReference>
<name>A0A812TR98_9DINO</name>
<sequence length="95" mass="11046">DLTFLSESDPALTFEPAPAGAQYSMGELLRMVEDEESIDPQQLWMLSTHMRSERGGDWHMARVENLTWRLRNMWSKLGQEAKRKALVEQLLKILE</sequence>
<dbReference type="OrthoDB" id="10285439at2759"/>
<keyword evidence="2" id="KW-1185">Reference proteome</keyword>
<feature type="non-terminal residue" evidence="1">
    <location>
        <position position="95"/>
    </location>
</feature>
<reference evidence="1" key="1">
    <citation type="submission" date="2021-02" db="EMBL/GenBank/DDBJ databases">
        <authorList>
            <person name="Dougan E. K."/>
            <person name="Rhodes N."/>
            <person name="Thang M."/>
            <person name="Chan C."/>
        </authorList>
    </citation>
    <scope>NUCLEOTIDE SEQUENCE</scope>
</reference>
<comment type="caution">
    <text evidence="1">The sequence shown here is derived from an EMBL/GenBank/DDBJ whole genome shotgun (WGS) entry which is preliminary data.</text>
</comment>
<accession>A0A812TR98</accession>
<protein>
    <submittedName>
        <fullName evidence="1">Uncharacterized protein</fullName>
    </submittedName>
</protein>